<dbReference type="SUPFAM" id="SSF52540">
    <property type="entry name" value="P-loop containing nucleoside triphosphate hydrolases"/>
    <property type="match status" value="1"/>
</dbReference>
<dbReference type="InterPro" id="IPR011646">
    <property type="entry name" value="KAP_P-loop"/>
</dbReference>
<dbReference type="Proteomes" id="UP001206357">
    <property type="component" value="Unassembled WGS sequence"/>
</dbReference>
<evidence type="ECO:0000313" key="3">
    <source>
        <dbReference type="EMBL" id="MCR1913995.1"/>
    </source>
</evidence>
<evidence type="ECO:0000313" key="4">
    <source>
        <dbReference type="Proteomes" id="UP001206357"/>
    </source>
</evidence>
<comment type="caution">
    <text evidence="3">The sequence shown here is derived from an EMBL/GenBank/DDBJ whole genome shotgun (WGS) entry which is preliminary data.</text>
</comment>
<proteinExistence type="predicted"/>
<evidence type="ECO:0000256" key="1">
    <source>
        <dbReference type="SAM" id="Phobius"/>
    </source>
</evidence>
<feature type="domain" description="KAP NTPase" evidence="2">
    <location>
        <begin position="177"/>
        <end position="441"/>
    </location>
</feature>
<dbReference type="Pfam" id="PF07693">
    <property type="entry name" value="KAP_NTPase"/>
    <property type="match status" value="1"/>
</dbReference>
<dbReference type="AlphaFoldDB" id="A0AAW5M0V4"/>
<dbReference type="InterPro" id="IPR027417">
    <property type="entry name" value="P-loop_NTPase"/>
</dbReference>
<feature type="transmembrane region" description="Helical" evidence="1">
    <location>
        <begin position="83"/>
        <end position="100"/>
    </location>
</feature>
<evidence type="ECO:0000259" key="2">
    <source>
        <dbReference type="Pfam" id="PF07693"/>
    </source>
</evidence>
<dbReference type="RefSeq" id="WP_257578164.1">
    <property type="nucleotide sequence ID" value="NZ_JANKAU010000001.1"/>
</dbReference>
<keyword evidence="1" id="KW-1133">Transmembrane helix</keyword>
<keyword evidence="1" id="KW-0812">Transmembrane</keyword>
<reference evidence="3" key="1">
    <citation type="submission" date="2022-07" db="EMBL/GenBank/DDBJ databases">
        <title>Enhanced cultured diversity of the mouse gut microbiota enables custom-made synthetic communities.</title>
        <authorList>
            <person name="Afrizal A."/>
        </authorList>
    </citation>
    <scope>NUCLEOTIDE SEQUENCE</scope>
    <source>
        <strain evidence="3">DSM 100219</strain>
    </source>
</reference>
<keyword evidence="1" id="KW-0472">Membrane</keyword>
<dbReference type="Gene3D" id="3.40.50.300">
    <property type="entry name" value="P-loop containing nucleotide triphosphate hydrolases"/>
    <property type="match status" value="1"/>
</dbReference>
<sequence>MGKEKSIFRELFTELQQTNIMYVSLISIYLLIIIDYLNPTGRVTAELWVSTVVIGILISFWFVINNKILLLFKINSINALDDINLYIVISDLGYGLYLLITKQYFSWKFVGVLLLALLSLSIGIYRIICLQQAILKRLKNDEECHLVELKDLYKNNLNVSLPIFIKDRAVKDDLLGRDSIITLLYKSICQNFSKQDSFVIGLSGPWGSGKTTVTNIVRKQLAVQNSDIKIIKGLNPWISGSEAVLLNSFYDALLNALGINYSSRKIRKQVREVSRYVVEIPTVGKSLSKVLEKDINQENIEKWQANLKNLILSSDKKYVLFIDDLDRATSAQIRFLLKMLGSLFNLPNVIFVLLYDRSRLEKILQDDNKLNTSFAEKVINLELQVPKVSENSVQKIYRSCLINLARIYNVSDKEVNNLDSAFQLIIKSIDNPREFIRFLNSTCYIAFSPDINLNRNDLLLIEYISFKQPDLFQLIKENPKLFVSENSGLDISDVFNPKQLISKIYDLYSNVLKDKYSSWLPILEVLFPFVKQCQIGNGHLRVNNNSNEGRMNNRIYDGYNFDLYFSLRKDFVVGKNKKLKVIVDKLKEKTNRKQIENLEKEIFEDSKAKVSESIHLFSMYENEFNSKTGLALCKVILDNMEKVPEDVEAVGLSPRNIAASICISLLRDTPKEKISKLLEKYHNNYELIDVFDDLHTFSKDIKKIHKVAYSIWRRMCIDAIKDSINLYNDKYYKPRLIRKLYRGIEGDKKEIIATYLKAIAKKDNIYRIFYDFISVSGNDNGIGYIFKQKDYELLESAQLKNSLPIPMNISQKVIYDIYSKGSRKGYDYRYKDIEINIEEL</sequence>
<feature type="transmembrane region" description="Helical" evidence="1">
    <location>
        <begin position="335"/>
        <end position="355"/>
    </location>
</feature>
<name>A0AAW5M0V4_LACJH</name>
<feature type="transmembrane region" description="Helical" evidence="1">
    <location>
        <begin position="20"/>
        <end position="37"/>
    </location>
</feature>
<feature type="transmembrane region" description="Helical" evidence="1">
    <location>
        <begin position="43"/>
        <end position="63"/>
    </location>
</feature>
<dbReference type="EMBL" id="JANKAU010000001">
    <property type="protein sequence ID" value="MCR1913995.1"/>
    <property type="molecule type" value="Genomic_DNA"/>
</dbReference>
<protein>
    <submittedName>
        <fullName evidence="3">KAP family NTPase</fullName>
    </submittedName>
</protein>
<gene>
    <name evidence="3" type="ORF">NSA17_00970</name>
</gene>
<organism evidence="3 4">
    <name type="scientific">Lactobacillus johnsonii</name>
    <dbReference type="NCBI Taxonomy" id="33959"/>
    <lineage>
        <taxon>Bacteria</taxon>
        <taxon>Bacillati</taxon>
        <taxon>Bacillota</taxon>
        <taxon>Bacilli</taxon>
        <taxon>Lactobacillales</taxon>
        <taxon>Lactobacillaceae</taxon>
        <taxon>Lactobacillus</taxon>
    </lineage>
</organism>
<accession>A0AAW5M0V4</accession>
<feature type="transmembrane region" description="Helical" evidence="1">
    <location>
        <begin position="106"/>
        <end position="128"/>
    </location>
</feature>